<protein>
    <submittedName>
        <fullName evidence="7">Site-specific integrase</fullName>
    </submittedName>
</protein>
<dbReference type="InterPro" id="IPR046668">
    <property type="entry name" value="DUF6538"/>
</dbReference>
<evidence type="ECO:0000256" key="4">
    <source>
        <dbReference type="PROSITE-ProRule" id="PRU01248"/>
    </source>
</evidence>
<dbReference type="InterPro" id="IPR050090">
    <property type="entry name" value="Tyrosine_recombinase_XerCD"/>
</dbReference>
<dbReference type="PANTHER" id="PTHR30349:SF41">
    <property type="entry name" value="INTEGRASE_RECOMBINASE PROTEIN MJ0367-RELATED"/>
    <property type="match status" value="1"/>
</dbReference>
<sequence>MFKPNHLITYKGYYYFYIRIPSDLKHLFPCTFIKKSLKTKIETEAREQVIPIEHKVSKCFRLIRSGLLAEDQVASVVSELLPYKMKGKKQVAFKLSDIIRRYITCNEKTWAPKTKLENEGSFKLILDIMGDVNLETITKQVVLDFRNTLITLPPNMYKLYSGRTIKQILAMDGITPMSTTSANKHLTRLSSLLKYAVQEGRMRANYAESMQVQDKRRSDEVRKAYSLEDIKKVVEHLPLQKDYPERYWVPVLGMFTGMRLDEICQLHVEDVHEHGGIWSININDHGDKKLKNTASRRIIPIHPTVLSLGFIGYVEALKAQSCQRLWNNLHRRDADGYGSAFGKWFQRFNREYVTTDKAKVFHSFRHTVADTLKQAGVQEVVIAEILGHANDSMTMSRYGKRYQPKVLLEALMHLDYGVEIKRFNH</sequence>
<evidence type="ECO:0000256" key="2">
    <source>
        <dbReference type="ARBA" id="ARBA00022908"/>
    </source>
</evidence>
<dbReference type="Pfam" id="PF20172">
    <property type="entry name" value="DUF6538"/>
    <property type="match status" value="1"/>
</dbReference>
<feature type="domain" description="Tyr recombinase" evidence="5">
    <location>
        <begin position="220"/>
        <end position="412"/>
    </location>
</feature>
<comment type="similarity">
    <text evidence="1">Belongs to the 'phage' integrase family.</text>
</comment>
<dbReference type="CDD" id="cd01184">
    <property type="entry name" value="INT_C_like_1"/>
    <property type="match status" value="1"/>
</dbReference>
<dbReference type="Proteomes" id="UP000683493">
    <property type="component" value="Chromosome"/>
</dbReference>
<dbReference type="Pfam" id="PF13102">
    <property type="entry name" value="Phage_int_SAM_5"/>
    <property type="match status" value="1"/>
</dbReference>
<accession>A0ABX8JLK2</accession>
<gene>
    <name evidence="7" type="ORF">KP005_04950</name>
</gene>
<name>A0ABX8JLK2_9BACT</name>
<dbReference type="PROSITE" id="PS51900">
    <property type="entry name" value="CB"/>
    <property type="match status" value="1"/>
</dbReference>
<dbReference type="PROSITE" id="PS51898">
    <property type="entry name" value="TYR_RECOMBINASE"/>
    <property type="match status" value="1"/>
</dbReference>
<evidence type="ECO:0000256" key="1">
    <source>
        <dbReference type="ARBA" id="ARBA00008857"/>
    </source>
</evidence>
<dbReference type="InterPro" id="IPR044068">
    <property type="entry name" value="CB"/>
</dbReference>
<feature type="domain" description="Core-binding (CB)" evidence="6">
    <location>
        <begin position="89"/>
        <end position="197"/>
    </location>
</feature>
<organism evidence="7 8">
    <name type="scientific">Geomonas diazotrophica</name>
    <dbReference type="NCBI Taxonomy" id="2843197"/>
    <lineage>
        <taxon>Bacteria</taxon>
        <taxon>Pseudomonadati</taxon>
        <taxon>Thermodesulfobacteriota</taxon>
        <taxon>Desulfuromonadia</taxon>
        <taxon>Geobacterales</taxon>
        <taxon>Geobacteraceae</taxon>
        <taxon>Geomonas</taxon>
    </lineage>
</organism>
<dbReference type="InterPro" id="IPR025269">
    <property type="entry name" value="SAM-like_dom"/>
</dbReference>
<proteinExistence type="inferred from homology"/>
<evidence type="ECO:0000313" key="8">
    <source>
        <dbReference type="Proteomes" id="UP000683493"/>
    </source>
</evidence>
<keyword evidence="3 4" id="KW-0238">DNA-binding</keyword>
<keyword evidence="8" id="KW-1185">Reference proteome</keyword>
<dbReference type="EMBL" id="CP076724">
    <property type="protein sequence ID" value="QWV98638.1"/>
    <property type="molecule type" value="Genomic_DNA"/>
</dbReference>
<evidence type="ECO:0000259" key="6">
    <source>
        <dbReference type="PROSITE" id="PS51900"/>
    </source>
</evidence>
<evidence type="ECO:0000256" key="3">
    <source>
        <dbReference type="ARBA" id="ARBA00023125"/>
    </source>
</evidence>
<dbReference type="InterPro" id="IPR002104">
    <property type="entry name" value="Integrase_catalytic"/>
</dbReference>
<dbReference type="Pfam" id="PF00589">
    <property type="entry name" value="Phage_integrase"/>
    <property type="match status" value="1"/>
</dbReference>
<dbReference type="PANTHER" id="PTHR30349">
    <property type="entry name" value="PHAGE INTEGRASE-RELATED"/>
    <property type="match status" value="1"/>
</dbReference>
<reference evidence="7 8" key="1">
    <citation type="submission" date="2021-06" db="EMBL/GenBank/DDBJ databases">
        <title>Gemonas diversity in paddy soil.</title>
        <authorList>
            <person name="Liu G."/>
        </authorList>
    </citation>
    <scope>NUCLEOTIDE SEQUENCE [LARGE SCALE GENOMIC DNA]</scope>
    <source>
        <strain evidence="7 8">RG29</strain>
    </source>
</reference>
<evidence type="ECO:0000313" key="7">
    <source>
        <dbReference type="EMBL" id="QWV98638.1"/>
    </source>
</evidence>
<evidence type="ECO:0000259" key="5">
    <source>
        <dbReference type="PROSITE" id="PS51898"/>
    </source>
</evidence>
<keyword evidence="2" id="KW-0229">DNA integration</keyword>